<dbReference type="RefSeq" id="WP_225984337.1">
    <property type="nucleotide sequence ID" value="NZ_JAQSPG010000039.1"/>
</dbReference>
<feature type="transmembrane region" description="Helical" evidence="1">
    <location>
        <begin position="26"/>
        <end position="45"/>
    </location>
</feature>
<accession>A0AAW6X439</accession>
<gene>
    <name evidence="2" type="ORF">P9854_13195</name>
    <name evidence="3" type="ORF">P9921_22330</name>
</gene>
<evidence type="ECO:0000313" key="2">
    <source>
        <dbReference type="EMBL" id="MDK4766763.1"/>
    </source>
</evidence>
<name>A0AAW6X439_9GAMM</name>
<keyword evidence="1" id="KW-0812">Transmembrane</keyword>
<dbReference type="Proteomes" id="UP001173597">
    <property type="component" value="Unassembled WGS sequence"/>
</dbReference>
<evidence type="ECO:0000256" key="1">
    <source>
        <dbReference type="SAM" id="Phobius"/>
    </source>
</evidence>
<comment type="caution">
    <text evidence="2">The sequence shown here is derived from an EMBL/GenBank/DDBJ whole genome shotgun (WGS) entry which is preliminary data.</text>
</comment>
<sequence length="371" mass="40296">MEKDIAMAAWALLIVGWLLIWRDYPIFGVLCIALFAVLQWAKYVAKGAQDPEEAAEWRKTDWRSQPIEMAHAGDSDRQIGGVGELGMGGPNFWTLLLRDGAIVHSACAAPQDVDGGKLRLIPTRSREGEGVTVYEPAARMMYALPALTDREQAALAAGSAEALARLRARCRQAEATPLRQVRGLWVPQWAEDPADRLAIALPSGRALAARSMLPTDLRHADDPAALLHAPPYELLLDNRPTNFFVCDLDRVAESPAGDGLSVGGCQFHGEHIVDGLYHLHFAGEWFSLLSHAHKPAGGRGSDTTFFVERVEPQDGGVFVIEWDAYGAGLGGREARVAAPPVLVIAVSWQELPLQLPTANNRVTVRLPNATA</sequence>
<keyword evidence="5" id="KW-1185">Reference proteome</keyword>
<feature type="transmembrane region" description="Helical" evidence="1">
    <location>
        <begin position="5"/>
        <end position="20"/>
    </location>
</feature>
<keyword evidence="1" id="KW-1133">Transmembrane helix</keyword>
<evidence type="ECO:0000313" key="3">
    <source>
        <dbReference type="EMBL" id="MDK5173197.1"/>
    </source>
</evidence>
<organism evidence="2 4">
    <name type="scientific">Serratia nevei</name>
    <dbReference type="NCBI Taxonomy" id="2703794"/>
    <lineage>
        <taxon>Bacteria</taxon>
        <taxon>Pseudomonadati</taxon>
        <taxon>Pseudomonadota</taxon>
        <taxon>Gammaproteobacteria</taxon>
        <taxon>Enterobacterales</taxon>
        <taxon>Yersiniaceae</taxon>
        <taxon>Serratia</taxon>
    </lineage>
</organism>
<proteinExistence type="predicted"/>
<dbReference type="EMBL" id="JARTOI010000054">
    <property type="protein sequence ID" value="MDK5173197.1"/>
    <property type="molecule type" value="Genomic_DNA"/>
</dbReference>
<dbReference type="AlphaFoldDB" id="A0AAW6X439"/>
<dbReference type="EMBL" id="JARTLO010000013">
    <property type="protein sequence ID" value="MDK4766763.1"/>
    <property type="molecule type" value="Genomic_DNA"/>
</dbReference>
<reference evidence="2" key="1">
    <citation type="submission" date="2023-01" db="EMBL/GenBank/DDBJ databases">
        <title>Genomic dissection of endemic carbapenem resistance: metallo-beta-lactamase gene dissemination through clonal, plasmid and integron transfer pathways.</title>
        <authorList>
            <person name="Macesic N."/>
        </authorList>
    </citation>
    <scope>NUCLEOTIDE SEQUENCE</scope>
    <source>
        <strain evidence="3">CPO382</strain>
        <strain evidence="2">CPO573</strain>
    </source>
</reference>
<protein>
    <submittedName>
        <fullName evidence="2">Uncharacterized protein</fullName>
    </submittedName>
</protein>
<keyword evidence="1" id="KW-0472">Membrane</keyword>
<evidence type="ECO:0000313" key="4">
    <source>
        <dbReference type="Proteomes" id="UP001173597"/>
    </source>
</evidence>
<dbReference type="Proteomes" id="UP001174748">
    <property type="component" value="Unassembled WGS sequence"/>
</dbReference>
<evidence type="ECO:0000313" key="5">
    <source>
        <dbReference type="Proteomes" id="UP001174748"/>
    </source>
</evidence>